<dbReference type="Gene3D" id="3.40.50.150">
    <property type="entry name" value="Vaccinia Virus protein VP39"/>
    <property type="match status" value="1"/>
</dbReference>
<dbReference type="EC" id="2.1.1.222" evidence="1"/>
<dbReference type="GO" id="GO:0061542">
    <property type="term" value="F:3-demethylubiquinol 3-O-methyltransferase activity"/>
    <property type="evidence" value="ECO:0007669"/>
    <property type="project" value="UniProtKB-EC"/>
</dbReference>
<dbReference type="InterPro" id="IPR029063">
    <property type="entry name" value="SAM-dependent_MTases_sf"/>
</dbReference>
<dbReference type="SUPFAM" id="SSF53335">
    <property type="entry name" value="S-adenosyl-L-methionine-dependent methyltransferases"/>
    <property type="match status" value="1"/>
</dbReference>
<dbReference type="EC" id="2.1.1.64" evidence="1"/>
<accession>A0ABW1LR61</accession>
<keyword evidence="1" id="KW-0489">Methyltransferase</keyword>
<sequence>MAALAARVLAVDETEVRLLVPGRDLVVDALFDGRRIWSFWVRRDTTGRVVRRVSWPEVMRPHLRGTSTVTLREHVSDRVLWEGDLSFGDGADRERRIEFVNKAGLEISLDKAGRFSPTFSVRTQADLDPLLDAMDDVLGALGDEGVAAFPAYGTLLGAVREGQFLGHDSDADLGYVSRHTDPVDVVRESFRLQRAVAARGMDTYRYSGAAFRVRVEEGDGIPRGLDVFGGFLDGGRLYLMGEVGTDYEPEWIHPLGTCELAGRTFPAPARPEKLLEAMYGPSWRVPDPAYQFETSERTKAQLNQWFRGSAYQRREWEREWSLARSTSLPKKGSDLARLVARREDPATHLLDVGAGRGSDALWWARRGRRATAYDFAAVGPRKARRHAESKDLPMEVRPLNLTEWRSVLSEGARVAREPGPRAVVARHLLDATDEFGRQSLGRFASMTLRGGGHLYLEFWTGEGEPDPDLMLRPIAVERARRLVTDHGGTILSVRELDPGAGSDARSFAVGRLVAQWS</sequence>
<dbReference type="EMBL" id="JBHSRJ010000009">
    <property type="protein sequence ID" value="MFC6045618.1"/>
    <property type="molecule type" value="Genomic_DNA"/>
</dbReference>
<name>A0ABW1LR61_9ACTN</name>
<keyword evidence="1" id="KW-0808">Transferase</keyword>
<gene>
    <name evidence="1" type="ORF">ACFPYL_21215</name>
</gene>
<comment type="caution">
    <text evidence="1">The sequence shown here is derived from an EMBL/GenBank/DDBJ whole genome shotgun (WGS) entry which is preliminary data.</text>
</comment>
<dbReference type="Proteomes" id="UP001596135">
    <property type="component" value="Unassembled WGS sequence"/>
</dbReference>
<dbReference type="RefSeq" id="WP_379159151.1">
    <property type="nucleotide sequence ID" value="NZ_JBHSRJ010000009.1"/>
</dbReference>
<dbReference type="GO" id="GO:0032259">
    <property type="term" value="P:methylation"/>
    <property type="evidence" value="ECO:0007669"/>
    <property type="project" value="UniProtKB-KW"/>
</dbReference>
<dbReference type="GO" id="GO:0102208">
    <property type="term" value="F:2-polyprenyl-6-hydroxyphenol methylase activity"/>
    <property type="evidence" value="ECO:0007669"/>
    <property type="project" value="UniProtKB-EC"/>
</dbReference>
<organism evidence="1 2">
    <name type="scientific">Nocardioides hankookensis</name>
    <dbReference type="NCBI Taxonomy" id="443157"/>
    <lineage>
        <taxon>Bacteria</taxon>
        <taxon>Bacillati</taxon>
        <taxon>Actinomycetota</taxon>
        <taxon>Actinomycetes</taxon>
        <taxon>Propionibacteriales</taxon>
        <taxon>Nocardioidaceae</taxon>
        <taxon>Nocardioides</taxon>
    </lineage>
</organism>
<reference evidence="2" key="1">
    <citation type="journal article" date="2019" name="Int. J. Syst. Evol. Microbiol.">
        <title>The Global Catalogue of Microorganisms (GCM) 10K type strain sequencing project: providing services to taxonomists for standard genome sequencing and annotation.</title>
        <authorList>
            <consortium name="The Broad Institute Genomics Platform"/>
            <consortium name="The Broad Institute Genome Sequencing Center for Infectious Disease"/>
            <person name="Wu L."/>
            <person name="Ma J."/>
        </authorList>
    </citation>
    <scope>NUCLEOTIDE SEQUENCE [LARGE SCALE GENOMIC DNA]</scope>
    <source>
        <strain evidence="2">CCUG 54522</strain>
    </source>
</reference>
<dbReference type="InterPro" id="IPR052613">
    <property type="entry name" value="LicD_transferase"/>
</dbReference>
<evidence type="ECO:0000313" key="1">
    <source>
        <dbReference type="EMBL" id="MFC6045618.1"/>
    </source>
</evidence>
<protein>
    <submittedName>
        <fullName evidence="1">Class I SAM-dependent methyltransferase</fullName>
        <ecNumber evidence="1">2.1.1.222</ecNumber>
        <ecNumber evidence="1">2.1.1.64</ecNumber>
    </submittedName>
</protein>
<dbReference type="PANTHER" id="PTHR13627:SF31">
    <property type="entry name" value="RIBITOL 5-PHOSPHATE TRANSFERASE FKRP"/>
    <property type="match status" value="1"/>
</dbReference>
<dbReference type="PANTHER" id="PTHR13627">
    <property type="entry name" value="FUKUTIN RELATED PROTEIN"/>
    <property type="match status" value="1"/>
</dbReference>
<evidence type="ECO:0000313" key="2">
    <source>
        <dbReference type="Proteomes" id="UP001596135"/>
    </source>
</evidence>
<keyword evidence="2" id="KW-1185">Reference proteome</keyword>
<proteinExistence type="predicted"/>